<evidence type="ECO:0000313" key="2">
    <source>
        <dbReference type="EnsemblPlants" id="PGSC0003DMT400056989"/>
    </source>
</evidence>
<feature type="compositionally biased region" description="Polar residues" evidence="1">
    <location>
        <begin position="44"/>
        <end position="55"/>
    </location>
</feature>
<evidence type="ECO:0000313" key="3">
    <source>
        <dbReference type="Proteomes" id="UP000011115"/>
    </source>
</evidence>
<feature type="compositionally biased region" description="Basic residues" evidence="1">
    <location>
        <begin position="22"/>
        <end position="31"/>
    </location>
</feature>
<evidence type="ECO:0000256" key="1">
    <source>
        <dbReference type="SAM" id="MobiDB-lite"/>
    </source>
</evidence>
<reference evidence="3" key="1">
    <citation type="journal article" date="2011" name="Nature">
        <title>Genome sequence and analysis of the tuber crop potato.</title>
        <authorList>
            <consortium name="The Potato Genome Sequencing Consortium"/>
        </authorList>
    </citation>
    <scope>NUCLEOTIDE SEQUENCE [LARGE SCALE GENOMIC DNA]</scope>
    <source>
        <strain evidence="3">cv. DM1-3 516 R44</strain>
    </source>
</reference>
<reference evidence="2" key="2">
    <citation type="submission" date="2015-06" db="UniProtKB">
        <authorList>
            <consortium name="EnsemblPlants"/>
        </authorList>
    </citation>
    <scope>IDENTIFICATION</scope>
    <source>
        <strain evidence="2">DM1-3 516 R44</strain>
    </source>
</reference>
<dbReference type="EnsemblPlants" id="PGSC0003DMT400056989">
    <property type="protein sequence ID" value="PGSC0003DMT400056989"/>
    <property type="gene ID" value="PGSC0003DMG400022155"/>
</dbReference>
<feature type="region of interest" description="Disordered" evidence="1">
    <location>
        <begin position="1"/>
        <end position="72"/>
    </location>
</feature>
<accession>M1C067</accession>
<feature type="compositionally biased region" description="Polar residues" evidence="1">
    <location>
        <begin position="62"/>
        <end position="72"/>
    </location>
</feature>
<name>M1C067_SOLTU</name>
<protein>
    <submittedName>
        <fullName evidence="2">Uncharacterized protein</fullName>
    </submittedName>
</protein>
<organism evidence="2 3">
    <name type="scientific">Solanum tuberosum</name>
    <name type="common">Potato</name>
    <dbReference type="NCBI Taxonomy" id="4113"/>
    <lineage>
        <taxon>Eukaryota</taxon>
        <taxon>Viridiplantae</taxon>
        <taxon>Streptophyta</taxon>
        <taxon>Embryophyta</taxon>
        <taxon>Tracheophyta</taxon>
        <taxon>Spermatophyta</taxon>
        <taxon>Magnoliopsida</taxon>
        <taxon>eudicotyledons</taxon>
        <taxon>Gunneridae</taxon>
        <taxon>Pentapetalae</taxon>
        <taxon>asterids</taxon>
        <taxon>lamiids</taxon>
        <taxon>Solanales</taxon>
        <taxon>Solanaceae</taxon>
        <taxon>Solanoideae</taxon>
        <taxon>Solaneae</taxon>
        <taxon>Solanum</taxon>
    </lineage>
</organism>
<dbReference type="HOGENOM" id="CLU_1274200_0_0_1"/>
<dbReference type="Proteomes" id="UP000011115">
    <property type="component" value="Unassembled WGS sequence"/>
</dbReference>
<dbReference type="Gramene" id="PGSC0003DMT400056989">
    <property type="protein sequence ID" value="PGSC0003DMT400056989"/>
    <property type="gene ID" value="PGSC0003DMG400022155"/>
</dbReference>
<dbReference type="AlphaFoldDB" id="M1C067"/>
<proteinExistence type="predicted"/>
<dbReference type="PaxDb" id="4113-PGSC0003DMT400056989"/>
<dbReference type="InParanoid" id="M1C067"/>
<keyword evidence="3" id="KW-1185">Reference proteome</keyword>
<sequence>MANKGDVNAASTTNVRSDGGKKNRKGKKHQKSNGEMLLDHTPNEALTSHPPSTTKARGKKPPTTSTAVEKSGLDCSSSVIVKNEVFASVPFHGENNRAEDDEAVNKVAYWLMGRLTLGAYAYKTSKDNATQKDCVTSLQRLESKVNEIKNERSQENATTDADQRLKFHQMIQERYPTWNAYIKIQKNSSWNAYIKIQKNISELHLNKKVLYDDMRGL</sequence>